<name>A0A238XQW8_9BACT</name>
<evidence type="ECO:0000313" key="1">
    <source>
        <dbReference type="EMBL" id="SNR60968.1"/>
    </source>
</evidence>
<dbReference type="Gene3D" id="1.20.120.330">
    <property type="entry name" value="Nucleotidyltransferases domain 2"/>
    <property type="match status" value="1"/>
</dbReference>
<reference evidence="2" key="1">
    <citation type="submission" date="2017-06" db="EMBL/GenBank/DDBJ databases">
        <authorList>
            <person name="Varghese N."/>
            <person name="Submissions S."/>
        </authorList>
    </citation>
    <scope>NUCLEOTIDE SEQUENCE [LARGE SCALE GENOMIC DNA]</scope>
    <source>
        <strain evidence="2">DSM 15668</strain>
    </source>
</reference>
<evidence type="ECO:0000313" key="2">
    <source>
        <dbReference type="Proteomes" id="UP000198405"/>
    </source>
</evidence>
<organism evidence="1 2">
    <name type="scientific">Desulfurobacterium atlanticum</name>
    <dbReference type="NCBI Taxonomy" id="240169"/>
    <lineage>
        <taxon>Bacteria</taxon>
        <taxon>Pseudomonadati</taxon>
        <taxon>Aquificota</taxon>
        <taxon>Aquificia</taxon>
        <taxon>Desulfurobacteriales</taxon>
        <taxon>Desulfurobacteriaceae</taxon>
        <taxon>Desulfurobacterium</taxon>
    </lineage>
</organism>
<dbReference type="OrthoDB" id="13547at2"/>
<sequence length="151" mass="18414">MNIEERKEILCQNLKLLNKSIYWLKRSIQRVKNVRNFENLSEEQLEIIEALMNRYSRAVDILINRVLRSLDYLELEEINRKLDVVIRAEKRGFVEDYNILIEMKDLRNELAHEYLEERLRNRLEEVIEKSEKLLEIANKINRYVQKSNYCE</sequence>
<dbReference type="AlphaFoldDB" id="A0A238XQW8"/>
<protein>
    <recommendedName>
        <fullName evidence="3">Nucleotidyltransferase substrate binding protein, HI0074 family</fullName>
    </recommendedName>
</protein>
<evidence type="ECO:0008006" key="3">
    <source>
        <dbReference type="Google" id="ProtNLM"/>
    </source>
</evidence>
<dbReference type="SUPFAM" id="SSF81593">
    <property type="entry name" value="Nucleotidyltransferase substrate binding subunit/domain"/>
    <property type="match status" value="1"/>
</dbReference>
<proteinExistence type="predicted"/>
<dbReference type="RefSeq" id="WP_089322196.1">
    <property type="nucleotide sequence ID" value="NZ_FZOB01000001.1"/>
</dbReference>
<gene>
    <name evidence="1" type="ORF">SAMN06265340_101164</name>
</gene>
<dbReference type="Proteomes" id="UP000198405">
    <property type="component" value="Unassembled WGS sequence"/>
</dbReference>
<accession>A0A238XQW8</accession>
<keyword evidence="2" id="KW-1185">Reference proteome</keyword>
<dbReference type="EMBL" id="FZOB01000001">
    <property type="protein sequence ID" value="SNR60968.1"/>
    <property type="molecule type" value="Genomic_DNA"/>
</dbReference>